<organism evidence="2 3">
    <name type="scientific">Nicotiana sylvestris</name>
    <name type="common">Wood tobacco</name>
    <name type="synonym">South American tobacco</name>
    <dbReference type="NCBI Taxonomy" id="4096"/>
    <lineage>
        <taxon>Eukaryota</taxon>
        <taxon>Viridiplantae</taxon>
        <taxon>Streptophyta</taxon>
        <taxon>Embryophyta</taxon>
        <taxon>Tracheophyta</taxon>
        <taxon>Spermatophyta</taxon>
        <taxon>Magnoliopsida</taxon>
        <taxon>eudicotyledons</taxon>
        <taxon>Gunneridae</taxon>
        <taxon>Pentapetalae</taxon>
        <taxon>asterids</taxon>
        <taxon>lamiids</taxon>
        <taxon>Solanales</taxon>
        <taxon>Solanaceae</taxon>
        <taxon>Nicotianoideae</taxon>
        <taxon>Nicotianeae</taxon>
        <taxon>Nicotiana</taxon>
    </lineage>
</organism>
<reference evidence="2" key="1">
    <citation type="journal article" date="2013" name="Genome Biol.">
        <title>Reference genomes and transcriptomes of Nicotiana sylvestris and Nicotiana tomentosiformis.</title>
        <authorList>
            <person name="Sierro N."/>
            <person name="Battey J.N."/>
            <person name="Ouadi S."/>
            <person name="Bovet L."/>
            <person name="Goepfert S."/>
            <person name="Bakaher N."/>
            <person name="Peitsch M.C."/>
            <person name="Ivanov N.V."/>
        </authorList>
    </citation>
    <scope>NUCLEOTIDE SEQUENCE [LARGE SCALE GENOMIC DNA]</scope>
</reference>
<proteinExistence type="predicted"/>
<evidence type="ECO:0000313" key="2">
    <source>
        <dbReference type="Proteomes" id="UP000189701"/>
    </source>
</evidence>
<feature type="region of interest" description="Disordered" evidence="1">
    <location>
        <begin position="1"/>
        <end position="20"/>
    </location>
</feature>
<keyword evidence="2" id="KW-1185">Reference proteome</keyword>
<evidence type="ECO:0000256" key="1">
    <source>
        <dbReference type="SAM" id="MobiDB-lite"/>
    </source>
</evidence>
<dbReference type="RefSeq" id="XP_009794438.1">
    <property type="nucleotide sequence ID" value="XM_009796136.1"/>
</dbReference>
<dbReference type="AlphaFoldDB" id="A0A1U7XU04"/>
<reference evidence="3" key="2">
    <citation type="submission" date="2025-08" db="UniProtKB">
        <authorList>
            <consortium name="RefSeq"/>
        </authorList>
    </citation>
    <scope>IDENTIFICATION</scope>
    <source>
        <tissue evidence="3">Leaf</tissue>
    </source>
</reference>
<name>A0A1U7XU04_NICSY</name>
<feature type="compositionally biased region" description="Polar residues" evidence="1">
    <location>
        <begin position="1"/>
        <end position="13"/>
    </location>
</feature>
<gene>
    <name evidence="3" type="primary">LOC104241216</name>
</gene>
<protein>
    <submittedName>
        <fullName evidence="3">Uncharacterized protein LOC104241216</fullName>
    </submittedName>
</protein>
<evidence type="ECO:0000313" key="3">
    <source>
        <dbReference type="RefSeq" id="XP_009794438.1"/>
    </source>
</evidence>
<dbReference type="Proteomes" id="UP000189701">
    <property type="component" value="Unplaced"/>
</dbReference>
<accession>A0A1U7XU04</accession>
<sequence>MATTSGPTRQGVESATPGAQDPLDFALKTVSLIKEEHLEMQLHGCRTKFSICPARSEGTERFLGMRQCSSKEGKESSAFELRDDGWWFPQVNTFCPKLVLPGPEGPTGVCSASRKPAGSTSRSELLHQGARLRNALEKGDPLRLLSKDKEVKLMHWRYEAYRSSNHESYLTEQLQKKTEALEYLKGEADHVRNACGELRAQVQAQALEEKSASAKVTAFEVQLRLARDNGLVKEDMITKLETDLSKVRTEITDARAEALLNRNRADQEMAIHVKDVADAQAELKWALDREKRIEEYVRCKSRREVLEEVGAMVFVLSKELARVWEDERDARLLLADASESESGASRP</sequence>